<dbReference type="GO" id="GO:0019509">
    <property type="term" value="P:L-methionine salvage from methylthioadenosine"/>
    <property type="evidence" value="ECO:0007669"/>
    <property type="project" value="TreeGrafter"/>
</dbReference>
<dbReference type="AlphaFoldDB" id="A0A9X4EAN5"/>
<proteinExistence type="predicted"/>
<sequence length="237" mass="25517">MFAVIGGSGLTRIPELEITHRQIIRTPYGLPSAPVLTGRLGSRQILFLARHGLAHTLAPHEINYRANIWALKEAGADGIIAISAVTALRSELTAGSLVLPDDLIDYTSGRADTFFEGGNAAVRHTDFSEPYDAALRAALLDLGQKHDTPIHSSAVYGCLPGPRTATYAEMRRFARDGADVIGMTGMPEAVLARELDLPYAHLCGVVCCAGSSTGNTQQRDMQSHSAIGQIRRLLKDW</sequence>
<organism evidence="4">
    <name type="scientific">Neisseria leonii</name>
    <dbReference type="NCBI Taxonomy" id="2995413"/>
    <lineage>
        <taxon>Bacteria</taxon>
        <taxon>Pseudomonadati</taxon>
        <taxon>Pseudomonadota</taxon>
        <taxon>Betaproteobacteria</taxon>
        <taxon>Neisseriales</taxon>
        <taxon>Neisseriaceae</taxon>
        <taxon>Neisseria</taxon>
    </lineage>
</organism>
<name>A0A9X4EAN5_9NEIS</name>
<gene>
    <name evidence="4" type="ORF">ORY91_001905</name>
    <name evidence="5" type="ORF">V9W64_03815</name>
</gene>
<dbReference type="Proteomes" id="UP001149607">
    <property type="component" value="Chromosome"/>
</dbReference>
<dbReference type="GO" id="GO:0017061">
    <property type="term" value="F:S-methyl-5-thioadenosine phosphorylase activity"/>
    <property type="evidence" value="ECO:0007669"/>
    <property type="project" value="InterPro"/>
</dbReference>
<dbReference type="PANTHER" id="PTHR42679:SF2">
    <property type="entry name" value="S-METHYL-5'-THIOADENOSINE PHOSPHORYLASE"/>
    <property type="match status" value="1"/>
</dbReference>
<dbReference type="InterPro" id="IPR010044">
    <property type="entry name" value="MTAP"/>
</dbReference>
<dbReference type="SUPFAM" id="SSF53167">
    <property type="entry name" value="Purine and uridine phosphorylases"/>
    <property type="match status" value="1"/>
</dbReference>
<dbReference type="InterPro" id="IPR035994">
    <property type="entry name" value="Nucleoside_phosphorylase_sf"/>
</dbReference>
<evidence type="ECO:0000256" key="1">
    <source>
        <dbReference type="ARBA" id="ARBA00022676"/>
    </source>
</evidence>
<reference evidence="4" key="1">
    <citation type="submission" date="2022-10" db="EMBL/GenBank/DDBJ databases">
        <authorList>
            <person name="Boutroux M."/>
        </authorList>
    </citation>
    <scope>NUCLEOTIDE SEQUENCE</scope>
    <source>
        <strain evidence="4">51.81</strain>
    </source>
</reference>
<dbReference type="PANTHER" id="PTHR42679">
    <property type="entry name" value="S-METHYL-5'-THIOADENOSINE PHOSPHORYLASE"/>
    <property type="match status" value="1"/>
</dbReference>
<dbReference type="GO" id="GO:0009116">
    <property type="term" value="P:nucleoside metabolic process"/>
    <property type="evidence" value="ECO:0007669"/>
    <property type="project" value="InterPro"/>
</dbReference>
<dbReference type="EC" id="2.4.2.44" evidence="4"/>
<dbReference type="RefSeq" id="WP_274585551.1">
    <property type="nucleotide sequence ID" value="NZ_CP145811.1"/>
</dbReference>
<dbReference type="NCBIfam" id="NF006599">
    <property type="entry name" value="PRK09136.1"/>
    <property type="match status" value="1"/>
</dbReference>
<evidence type="ECO:0000259" key="3">
    <source>
        <dbReference type="Pfam" id="PF01048"/>
    </source>
</evidence>
<keyword evidence="2 4" id="KW-0808">Transferase</keyword>
<evidence type="ECO:0000313" key="6">
    <source>
        <dbReference type="Proteomes" id="UP001149607"/>
    </source>
</evidence>
<dbReference type="Gene3D" id="3.40.50.1580">
    <property type="entry name" value="Nucleoside phosphorylase domain"/>
    <property type="match status" value="1"/>
</dbReference>
<accession>A0A9X4EAN5</accession>
<evidence type="ECO:0000256" key="2">
    <source>
        <dbReference type="ARBA" id="ARBA00022679"/>
    </source>
</evidence>
<feature type="domain" description="Nucleoside phosphorylase" evidence="3">
    <location>
        <begin position="2"/>
        <end position="206"/>
    </location>
</feature>
<protein>
    <submittedName>
        <fullName evidence="4">S-methyl-5'-thioinosine phosphorylase</fullName>
        <ecNumber evidence="4">2.4.2.44</ecNumber>
    </submittedName>
</protein>
<dbReference type="Pfam" id="PF01048">
    <property type="entry name" value="PNP_UDP_1"/>
    <property type="match status" value="1"/>
</dbReference>
<dbReference type="GO" id="GO:0005829">
    <property type="term" value="C:cytosol"/>
    <property type="evidence" value="ECO:0007669"/>
    <property type="project" value="TreeGrafter"/>
</dbReference>
<reference evidence="5" key="2">
    <citation type="submission" date="2024-02" db="EMBL/GenBank/DDBJ databases">
        <title>Neisseria leonii sp. nov.</title>
        <authorList>
            <person name="Boutroux M."/>
            <person name="Favre-Rochex S."/>
            <person name="Gorgette O."/>
            <person name="Touak G."/>
            <person name="Muhle E."/>
            <person name="Chesneau O."/>
            <person name="Clermont D."/>
            <person name="Rahi P."/>
        </authorList>
    </citation>
    <scope>NUCLEOTIDE SEQUENCE</scope>
    <source>
        <strain evidence="5">51.81</strain>
    </source>
</reference>
<dbReference type="EMBL" id="JAPQFL010000006">
    <property type="protein sequence ID" value="MDD9328478.1"/>
    <property type="molecule type" value="Genomic_DNA"/>
</dbReference>
<dbReference type="CDD" id="cd09010">
    <property type="entry name" value="MTAP_SsMTAPII_like_MTIP"/>
    <property type="match status" value="1"/>
</dbReference>
<dbReference type="InterPro" id="IPR000845">
    <property type="entry name" value="Nucleoside_phosphorylase_d"/>
</dbReference>
<dbReference type="EMBL" id="CP146598">
    <property type="protein sequence ID" value="WWY03870.1"/>
    <property type="molecule type" value="Genomic_DNA"/>
</dbReference>
<evidence type="ECO:0000313" key="4">
    <source>
        <dbReference type="EMBL" id="MDD9328478.1"/>
    </source>
</evidence>
<keyword evidence="6" id="KW-1185">Reference proteome</keyword>
<keyword evidence="1 4" id="KW-0328">Glycosyltransferase</keyword>
<evidence type="ECO:0000313" key="5">
    <source>
        <dbReference type="EMBL" id="WWY03870.1"/>
    </source>
</evidence>